<reference evidence="1 2" key="1">
    <citation type="submission" date="2018-06" db="EMBL/GenBank/DDBJ databases">
        <title>Streptacidiphilus pinicola sp. nov., isolated from pine grove soil.</title>
        <authorList>
            <person name="Roh S.G."/>
            <person name="Park S."/>
            <person name="Kim M.-K."/>
            <person name="Yun B.-R."/>
            <person name="Park J."/>
            <person name="Kim M.J."/>
            <person name="Kim Y.S."/>
            <person name="Kim S.B."/>
        </authorList>
    </citation>
    <scope>NUCLEOTIDE SEQUENCE [LARGE SCALE GENOMIC DNA]</scope>
    <source>
        <strain evidence="1 2">MMS16-CNU450</strain>
    </source>
</reference>
<organism evidence="1 2">
    <name type="scientific">Streptacidiphilus pinicola</name>
    <dbReference type="NCBI Taxonomy" id="2219663"/>
    <lineage>
        <taxon>Bacteria</taxon>
        <taxon>Bacillati</taxon>
        <taxon>Actinomycetota</taxon>
        <taxon>Actinomycetes</taxon>
        <taxon>Kitasatosporales</taxon>
        <taxon>Streptomycetaceae</taxon>
        <taxon>Streptacidiphilus</taxon>
    </lineage>
</organism>
<protein>
    <recommendedName>
        <fullName evidence="3">Fe2OG dioxygenase domain-containing protein</fullName>
    </recommendedName>
</protein>
<dbReference type="Proteomes" id="UP000248889">
    <property type="component" value="Unassembled WGS sequence"/>
</dbReference>
<accession>A0A2X0K039</accession>
<keyword evidence="2" id="KW-1185">Reference proteome</keyword>
<proteinExistence type="predicted"/>
<evidence type="ECO:0000313" key="2">
    <source>
        <dbReference type="Proteomes" id="UP000248889"/>
    </source>
</evidence>
<comment type="caution">
    <text evidence="1">The sequence shown here is derived from an EMBL/GenBank/DDBJ whole genome shotgun (WGS) entry which is preliminary data.</text>
</comment>
<name>A0A2X0K039_9ACTN</name>
<evidence type="ECO:0008006" key="3">
    <source>
        <dbReference type="Google" id="ProtNLM"/>
    </source>
</evidence>
<dbReference type="EMBL" id="QKYN01000206">
    <property type="protein sequence ID" value="RAG80680.1"/>
    <property type="molecule type" value="Genomic_DNA"/>
</dbReference>
<evidence type="ECO:0000313" key="1">
    <source>
        <dbReference type="EMBL" id="RAG80680.1"/>
    </source>
</evidence>
<gene>
    <name evidence="1" type="ORF">DN069_36915</name>
</gene>
<dbReference type="RefSeq" id="WP_111507626.1">
    <property type="nucleotide sequence ID" value="NZ_QKYN01000206.1"/>
</dbReference>
<dbReference type="OrthoDB" id="5187021at2"/>
<dbReference type="AlphaFoldDB" id="A0A2X0K039"/>
<sequence length="238" mass="26191">MTETKALNWGQHWTHWLRWKTTVKSDPNVWKRTFPTIADEIAELNSRQRIASQFVTAHELFTAENLSAMTTEAAAALRSATGFIHNGKWNAPVDSAALDFIDRVGLATLVSELAGVEVEEPQGATYIGYFEPGQFLDFHVDDFSYGEVNLIICLSHTGDGLSEHPSSTVFIERDGYRLCNLHAGDYLLFDGAFTPHGRTPVAAGEEVVLVSFSFKSRNRALWDVAGAPPAPADTPLPV</sequence>